<gene>
    <name evidence="5" type="ORF">GCM10022277_12710</name>
</gene>
<evidence type="ECO:0000256" key="1">
    <source>
        <dbReference type="ARBA" id="ARBA00022448"/>
    </source>
</evidence>
<dbReference type="Pfam" id="PF01152">
    <property type="entry name" value="Bac_globin"/>
    <property type="match status" value="1"/>
</dbReference>
<comment type="caution">
    <text evidence="5">The sequence shown here is derived from an EMBL/GenBank/DDBJ whole genome shotgun (WGS) entry which is preliminary data.</text>
</comment>
<keyword evidence="1" id="KW-0813">Transport</keyword>
<protein>
    <recommendedName>
        <fullName evidence="7">Group 1 truncated hemoglobin</fullName>
    </recommendedName>
</protein>
<dbReference type="EMBL" id="BAABBN010000004">
    <property type="protein sequence ID" value="GAA3918861.1"/>
    <property type="molecule type" value="Genomic_DNA"/>
</dbReference>
<dbReference type="Proteomes" id="UP001501565">
    <property type="component" value="Unassembled WGS sequence"/>
</dbReference>
<evidence type="ECO:0000256" key="4">
    <source>
        <dbReference type="ARBA" id="ARBA00023004"/>
    </source>
</evidence>
<dbReference type="PROSITE" id="PS51257">
    <property type="entry name" value="PROKAR_LIPOPROTEIN"/>
    <property type="match status" value="1"/>
</dbReference>
<evidence type="ECO:0000313" key="6">
    <source>
        <dbReference type="Proteomes" id="UP001501565"/>
    </source>
</evidence>
<evidence type="ECO:0000256" key="3">
    <source>
        <dbReference type="ARBA" id="ARBA00022723"/>
    </source>
</evidence>
<dbReference type="InterPro" id="IPR009050">
    <property type="entry name" value="Globin-like_sf"/>
</dbReference>
<name>A0ABP7MB73_9GAMM</name>
<dbReference type="InterPro" id="IPR012292">
    <property type="entry name" value="Globin/Proto"/>
</dbReference>
<reference evidence="6" key="1">
    <citation type="journal article" date="2019" name="Int. J. Syst. Evol. Microbiol.">
        <title>The Global Catalogue of Microorganisms (GCM) 10K type strain sequencing project: providing services to taxonomists for standard genome sequencing and annotation.</title>
        <authorList>
            <consortium name="The Broad Institute Genomics Platform"/>
            <consortium name="The Broad Institute Genome Sequencing Center for Infectious Disease"/>
            <person name="Wu L."/>
            <person name="Ma J."/>
        </authorList>
    </citation>
    <scope>NUCLEOTIDE SEQUENCE [LARGE SCALE GENOMIC DNA]</scope>
    <source>
        <strain evidence="6">JCM 17551</strain>
    </source>
</reference>
<proteinExistence type="predicted"/>
<sequence length="150" mass="16763">MSSMLEKLRLHSVLLALLMMALFGCQSISSPKEDALYHELGGTKGIEQIVDIFIYEIGENEVVVHHFEDTDIDRFREKQIEHLCVLSGGPCEYTGDDMIESHLGMNITETEFNSMTNSLITALDKAGVSLGARNRLLSILAAMRGEIIYR</sequence>
<evidence type="ECO:0000313" key="5">
    <source>
        <dbReference type="EMBL" id="GAA3918861.1"/>
    </source>
</evidence>
<organism evidence="5 6">
    <name type="scientific">Litoribacillus peritrichatus</name>
    <dbReference type="NCBI Taxonomy" id="718191"/>
    <lineage>
        <taxon>Bacteria</taxon>
        <taxon>Pseudomonadati</taxon>
        <taxon>Pseudomonadota</taxon>
        <taxon>Gammaproteobacteria</taxon>
        <taxon>Oceanospirillales</taxon>
        <taxon>Oceanospirillaceae</taxon>
        <taxon>Litoribacillus</taxon>
    </lineage>
</organism>
<dbReference type="CDD" id="cd00454">
    <property type="entry name" value="TrHb1_N"/>
    <property type="match status" value="1"/>
</dbReference>
<accession>A0ABP7MB73</accession>
<dbReference type="Gene3D" id="1.10.490.10">
    <property type="entry name" value="Globins"/>
    <property type="match status" value="1"/>
</dbReference>
<dbReference type="InterPro" id="IPR001486">
    <property type="entry name" value="Hemoglobin_trunc"/>
</dbReference>
<dbReference type="SUPFAM" id="SSF46458">
    <property type="entry name" value="Globin-like"/>
    <property type="match status" value="1"/>
</dbReference>
<keyword evidence="2" id="KW-0349">Heme</keyword>
<evidence type="ECO:0008006" key="7">
    <source>
        <dbReference type="Google" id="ProtNLM"/>
    </source>
</evidence>
<keyword evidence="6" id="KW-1185">Reference proteome</keyword>
<keyword evidence="3" id="KW-0479">Metal-binding</keyword>
<evidence type="ECO:0000256" key="2">
    <source>
        <dbReference type="ARBA" id="ARBA00022617"/>
    </source>
</evidence>
<keyword evidence="4" id="KW-0408">Iron</keyword>